<reference evidence="3" key="1">
    <citation type="submission" date="2025-08" db="UniProtKB">
        <authorList>
            <consortium name="Ensembl"/>
        </authorList>
    </citation>
    <scope>IDENTIFICATION</scope>
</reference>
<evidence type="ECO:0000313" key="4">
    <source>
        <dbReference type="Proteomes" id="UP000694415"/>
    </source>
</evidence>
<accession>A0A8C6HZB1</accession>
<dbReference type="AlphaFoldDB" id="A0A8C6HZB1"/>
<keyword evidence="1" id="KW-0677">Repeat</keyword>
<evidence type="ECO:0000313" key="3">
    <source>
        <dbReference type="Ensembl" id="ENSMSIP00000029492.1"/>
    </source>
</evidence>
<evidence type="ECO:0008006" key="5">
    <source>
        <dbReference type="Google" id="ProtNLM"/>
    </source>
</evidence>
<sequence>MWTPELALLRGFSTEAERLVWKQEGICGSDIGVFLELLLEGSYEALFFHSTTQTILNSTMMAEEKIDSYLEKQIVNFLDCSTDLEEIERQQLVFLLGVSSLQLFVQSNWTGPLVDLHPQDFLPSGLLEQFSEVKGLDAIIMGLLILDGESVYSLTSKPILLLIARIILVNIRHKLTALQSLPWWTLRYVNIHQQLLEERSPQLFALAKNCIDQVMKQENLFEGDSGRLLAIQFHLECAHVFLYYYEYKEAKDQFSTAKDISKLEIDLTGALGKRTRFQENYVAQLIVDVRRKEAVPFSCEFSPAPTPQECLAKNLELNDDTVLNEIKLADSERFQMPDLCAEELAVVLGVCTNFQKNNPVHKLTEEELLAFTSCLLSQPKFWAIQTSALILRTKLERGSTRRVERAMRQTQALADQFEDKATSVLERLKIFYCCQVPPHWAVQRQLAGLLFELGCTSSALQIFEKLEMWEDVVICHERAGRHGKGSPRPLSPGPARVCCAGEVQGLALSSAEAGKGWGQLCTALGCQHSPKQQPSPGMSTWSLVATWAIDTGACCSRAADPHMWWEGLWVSSACQHPEVPQVFITYLPKCVYYKNCDRAGEMAEWLRALTALPEVLSSSLSNHMVAHNHL</sequence>
<dbReference type="Ensembl" id="ENSMSIT00000037179.1">
    <property type="protein sequence ID" value="ENSMSIP00000029492.1"/>
    <property type="gene ID" value="ENSMSIG00000024707.1"/>
</dbReference>
<evidence type="ECO:0000256" key="1">
    <source>
        <dbReference type="ARBA" id="ARBA00022737"/>
    </source>
</evidence>
<dbReference type="PANTHER" id="PTHR16193">
    <property type="entry name" value="TETRATRICOPEPTIDE REPEAT PROTEIN 27"/>
    <property type="match status" value="1"/>
</dbReference>
<keyword evidence="4" id="KW-1185">Reference proteome</keyword>
<protein>
    <recommendedName>
        <fullName evidence="5">Tetratricopeptide repeat protein 27</fullName>
    </recommendedName>
</protein>
<evidence type="ECO:0000256" key="2">
    <source>
        <dbReference type="ARBA" id="ARBA00022803"/>
    </source>
</evidence>
<proteinExistence type="predicted"/>
<dbReference type="GeneTree" id="ENSGT00500000044929"/>
<reference evidence="3" key="2">
    <citation type="submission" date="2025-09" db="UniProtKB">
        <authorList>
            <consortium name="Ensembl"/>
        </authorList>
    </citation>
    <scope>IDENTIFICATION</scope>
</reference>
<dbReference type="Proteomes" id="UP000694415">
    <property type="component" value="Unplaced"/>
</dbReference>
<keyword evidence="2" id="KW-0802">TPR repeat</keyword>
<name>A0A8C6HZB1_MUSSI</name>
<organism evidence="3 4">
    <name type="scientific">Mus spicilegus</name>
    <name type="common">Mound-building mouse</name>
    <dbReference type="NCBI Taxonomy" id="10103"/>
    <lineage>
        <taxon>Eukaryota</taxon>
        <taxon>Metazoa</taxon>
        <taxon>Chordata</taxon>
        <taxon>Craniata</taxon>
        <taxon>Vertebrata</taxon>
        <taxon>Euteleostomi</taxon>
        <taxon>Mammalia</taxon>
        <taxon>Eutheria</taxon>
        <taxon>Euarchontoglires</taxon>
        <taxon>Glires</taxon>
        <taxon>Rodentia</taxon>
        <taxon>Myomorpha</taxon>
        <taxon>Muroidea</taxon>
        <taxon>Muridae</taxon>
        <taxon>Murinae</taxon>
        <taxon>Mus</taxon>
        <taxon>Mus</taxon>
    </lineage>
</organism>
<dbReference type="InterPro" id="IPR044244">
    <property type="entry name" value="TTC27/Emw1"/>
</dbReference>
<dbReference type="PANTHER" id="PTHR16193:SF0">
    <property type="entry name" value="TETRATRICOPEPTIDE REPEAT PROTEIN 27"/>
    <property type="match status" value="1"/>
</dbReference>